<dbReference type="SMART" id="SM00355">
    <property type="entry name" value="ZnF_C2H2"/>
    <property type="match status" value="3"/>
</dbReference>
<dbReference type="GO" id="GO:0006357">
    <property type="term" value="P:regulation of transcription by RNA polymerase II"/>
    <property type="evidence" value="ECO:0007669"/>
    <property type="project" value="TreeGrafter"/>
</dbReference>
<reference evidence="11" key="1">
    <citation type="journal article" date="2023" name="Mol. Biol. Evol.">
        <title>Third-Generation Sequencing Reveals the Adaptive Role of the Epigenome in Three Deep-Sea Polychaetes.</title>
        <authorList>
            <person name="Perez M."/>
            <person name="Aroh O."/>
            <person name="Sun Y."/>
            <person name="Lan Y."/>
            <person name="Juniper S.K."/>
            <person name="Young C.R."/>
            <person name="Angers B."/>
            <person name="Qian P.Y."/>
        </authorList>
    </citation>
    <scope>NUCLEOTIDE SEQUENCE</scope>
    <source>
        <strain evidence="11">P08H-3</strain>
    </source>
</reference>
<dbReference type="InterPro" id="IPR050589">
    <property type="entry name" value="Ikaros_C2H2-ZF"/>
</dbReference>
<evidence type="ECO:0000256" key="4">
    <source>
        <dbReference type="ARBA" id="ARBA00022771"/>
    </source>
</evidence>
<dbReference type="InterPro" id="IPR036236">
    <property type="entry name" value="Znf_C2H2_sf"/>
</dbReference>
<dbReference type="GO" id="GO:0003700">
    <property type="term" value="F:DNA-binding transcription factor activity"/>
    <property type="evidence" value="ECO:0007669"/>
    <property type="project" value="TreeGrafter"/>
</dbReference>
<dbReference type="AlphaFoldDB" id="A0AAD9JVW5"/>
<feature type="region of interest" description="Disordered" evidence="9">
    <location>
        <begin position="126"/>
        <end position="189"/>
    </location>
</feature>
<feature type="compositionally biased region" description="Basic and acidic residues" evidence="9">
    <location>
        <begin position="70"/>
        <end position="100"/>
    </location>
</feature>
<evidence type="ECO:0000256" key="5">
    <source>
        <dbReference type="ARBA" id="ARBA00022833"/>
    </source>
</evidence>
<evidence type="ECO:0000256" key="2">
    <source>
        <dbReference type="ARBA" id="ARBA00022723"/>
    </source>
</evidence>
<evidence type="ECO:0000313" key="12">
    <source>
        <dbReference type="Proteomes" id="UP001208570"/>
    </source>
</evidence>
<comment type="caution">
    <text evidence="11">The sequence shown here is derived from an EMBL/GenBank/DDBJ whole genome shotgun (WGS) entry which is preliminary data.</text>
</comment>
<evidence type="ECO:0000256" key="6">
    <source>
        <dbReference type="ARBA" id="ARBA00023125"/>
    </source>
</evidence>
<evidence type="ECO:0000256" key="9">
    <source>
        <dbReference type="SAM" id="MobiDB-lite"/>
    </source>
</evidence>
<feature type="compositionally biased region" description="Basic and acidic residues" evidence="9">
    <location>
        <begin position="132"/>
        <end position="142"/>
    </location>
</feature>
<dbReference type="Proteomes" id="UP001208570">
    <property type="component" value="Unassembled WGS sequence"/>
</dbReference>
<dbReference type="PANTHER" id="PTHR24404:SF114">
    <property type="entry name" value="KLUMPFUSS, ISOFORM B-RELATED"/>
    <property type="match status" value="1"/>
</dbReference>
<sequence length="679" mass="74178">MEVQRQRLKHLMANAILELWKKETGSLSSVIIEGTICITSGNGTTIVVQVADKFLGVIPDGSSAYSKSRTPPDRSPYRKVGDGRLEDVKHEEQPTRVRDFIDSRANSSALVSTSYLADVSSNNSLQMANSHSRQEPNLDSRRWSSCSDQVFYPPSKKMDSDTDSDSDGGELVVDNQDNDVDVQLHGPAGSCSMAEELSSSGYSSLLSKSSSSTLERSQVPSSVYLASPDGGRHDDKRDCHILTPLRRRSASPAMIHSPSTSTPIDESKRRRLQEVENGQEGRADSIRKVHSEGDAHDIWASRISHGHMSRSLSGSALDLSSGHRDHELALSPPQNYTAQVRDVIRSRILATKSSDSQTVMPSVIVSSSESSVRGPSTSFASVTVDTSGSTAYHLTAEGKSSMPPLYPHISSSDIKTSLPDLKLPLLPPSGPASWPVAGQDKQNVMPPPPPLLGNGRLLLPGNFSLLSVGLPNGPPLMPGSLSPSLFPSFFPPGIIPRGMPLPPGVNIGSLPTLSSTPLLSPKTPSSQGSTTPSTSLQENEEGRFWEYTSGRSTPEVTDINGNSEKQVTPTGEQKVYVCEYCSKQFLFKSKYHEHLPVHTNARPYQCHLCSRTYKYKYDLQVHLRTHMGIPTKSTVCPFCMQKFETNKMLRNHIVEMHRDRQKVTKEECTQPVDNLPPAL</sequence>
<dbReference type="Pfam" id="PF00096">
    <property type="entry name" value="zf-C2H2"/>
    <property type="match status" value="1"/>
</dbReference>
<comment type="subcellular location">
    <subcellularLocation>
        <location evidence="1">Nucleus</location>
    </subcellularLocation>
</comment>
<feature type="region of interest" description="Disordered" evidence="9">
    <location>
        <begin position="506"/>
        <end position="542"/>
    </location>
</feature>
<evidence type="ECO:0000313" key="11">
    <source>
        <dbReference type="EMBL" id="KAK2159665.1"/>
    </source>
</evidence>
<evidence type="ECO:0000256" key="1">
    <source>
        <dbReference type="ARBA" id="ARBA00004123"/>
    </source>
</evidence>
<accession>A0AAD9JVW5</accession>
<keyword evidence="4 8" id="KW-0863">Zinc-finger</keyword>
<evidence type="ECO:0000259" key="10">
    <source>
        <dbReference type="PROSITE" id="PS50157"/>
    </source>
</evidence>
<dbReference type="GO" id="GO:0008270">
    <property type="term" value="F:zinc ion binding"/>
    <property type="evidence" value="ECO:0007669"/>
    <property type="project" value="UniProtKB-KW"/>
</dbReference>
<dbReference type="PROSITE" id="PS50157">
    <property type="entry name" value="ZINC_FINGER_C2H2_2"/>
    <property type="match status" value="2"/>
</dbReference>
<dbReference type="PANTHER" id="PTHR24404">
    <property type="entry name" value="ZINC FINGER PROTEIN"/>
    <property type="match status" value="1"/>
</dbReference>
<keyword evidence="12" id="KW-1185">Reference proteome</keyword>
<feature type="region of interest" description="Disordered" evidence="9">
    <location>
        <begin position="660"/>
        <end position="679"/>
    </location>
</feature>
<dbReference type="EMBL" id="JAODUP010000148">
    <property type="protein sequence ID" value="KAK2159665.1"/>
    <property type="molecule type" value="Genomic_DNA"/>
</dbReference>
<name>A0AAD9JVW5_9ANNE</name>
<evidence type="ECO:0000256" key="3">
    <source>
        <dbReference type="ARBA" id="ARBA00022737"/>
    </source>
</evidence>
<feature type="region of interest" description="Disordered" evidence="9">
    <location>
        <begin position="549"/>
        <end position="568"/>
    </location>
</feature>
<keyword evidence="7" id="KW-0539">Nucleus</keyword>
<dbReference type="GO" id="GO:0000978">
    <property type="term" value="F:RNA polymerase II cis-regulatory region sequence-specific DNA binding"/>
    <property type="evidence" value="ECO:0007669"/>
    <property type="project" value="TreeGrafter"/>
</dbReference>
<evidence type="ECO:0000256" key="7">
    <source>
        <dbReference type="ARBA" id="ARBA00023242"/>
    </source>
</evidence>
<feature type="region of interest" description="Disordered" evidence="9">
    <location>
        <begin position="249"/>
        <end position="283"/>
    </location>
</feature>
<dbReference type="GO" id="GO:0005634">
    <property type="term" value="C:nucleus"/>
    <property type="evidence" value="ECO:0007669"/>
    <property type="project" value="UniProtKB-SubCell"/>
</dbReference>
<feature type="region of interest" description="Disordered" evidence="9">
    <location>
        <begin position="61"/>
        <end position="100"/>
    </location>
</feature>
<keyword evidence="2" id="KW-0479">Metal-binding</keyword>
<feature type="compositionally biased region" description="Basic and acidic residues" evidence="9">
    <location>
        <begin position="265"/>
        <end position="283"/>
    </location>
</feature>
<dbReference type="InterPro" id="IPR013087">
    <property type="entry name" value="Znf_C2H2_type"/>
</dbReference>
<keyword evidence="3" id="KW-0677">Repeat</keyword>
<evidence type="ECO:0000256" key="8">
    <source>
        <dbReference type="PROSITE-ProRule" id="PRU00042"/>
    </source>
</evidence>
<keyword evidence="5" id="KW-0862">Zinc</keyword>
<protein>
    <recommendedName>
        <fullName evidence="10">C2H2-type domain-containing protein</fullName>
    </recommendedName>
</protein>
<organism evidence="11 12">
    <name type="scientific">Paralvinella palmiformis</name>
    <dbReference type="NCBI Taxonomy" id="53620"/>
    <lineage>
        <taxon>Eukaryota</taxon>
        <taxon>Metazoa</taxon>
        <taxon>Spiralia</taxon>
        <taxon>Lophotrochozoa</taxon>
        <taxon>Annelida</taxon>
        <taxon>Polychaeta</taxon>
        <taxon>Sedentaria</taxon>
        <taxon>Canalipalpata</taxon>
        <taxon>Terebellida</taxon>
        <taxon>Terebelliformia</taxon>
        <taxon>Alvinellidae</taxon>
        <taxon>Paralvinella</taxon>
    </lineage>
</organism>
<gene>
    <name evidence="11" type="ORF">LSH36_148g01013</name>
</gene>
<proteinExistence type="predicted"/>
<feature type="domain" description="C2H2-type" evidence="10">
    <location>
        <begin position="604"/>
        <end position="631"/>
    </location>
</feature>
<keyword evidence="6" id="KW-0238">DNA-binding</keyword>
<feature type="domain" description="C2H2-type" evidence="10">
    <location>
        <begin position="576"/>
        <end position="603"/>
    </location>
</feature>
<dbReference type="PROSITE" id="PS00028">
    <property type="entry name" value="ZINC_FINGER_C2H2_1"/>
    <property type="match status" value="3"/>
</dbReference>
<dbReference type="SUPFAM" id="SSF57667">
    <property type="entry name" value="beta-beta-alpha zinc fingers"/>
    <property type="match status" value="1"/>
</dbReference>
<feature type="compositionally biased region" description="Low complexity" evidence="9">
    <location>
        <begin position="509"/>
        <end position="535"/>
    </location>
</feature>
<dbReference type="Gene3D" id="3.30.160.60">
    <property type="entry name" value="Classic Zinc Finger"/>
    <property type="match status" value="2"/>
</dbReference>